<reference evidence="6" key="1">
    <citation type="journal article" date="2019" name="Int. J. Syst. Evol. Microbiol.">
        <title>The Global Catalogue of Microorganisms (GCM) 10K type strain sequencing project: providing services to taxonomists for standard genome sequencing and annotation.</title>
        <authorList>
            <consortium name="The Broad Institute Genomics Platform"/>
            <consortium name="The Broad Institute Genome Sequencing Center for Infectious Disease"/>
            <person name="Wu L."/>
            <person name="Ma J."/>
        </authorList>
    </citation>
    <scope>NUCLEOTIDE SEQUENCE [LARGE SCALE GENOMIC DNA]</scope>
    <source>
        <strain evidence="6">KCTC 52677</strain>
    </source>
</reference>
<dbReference type="PIRSF" id="PIRSF004440">
    <property type="entry name" value="GpP"/>
    <property type="match status" value="1"/>
</dbReference>
<feature type="compositionally biased region" description="Basic and acidic residues" evidence="1">
    <location>
        <begin position="220"/>
        <end position="231"/>
    </location>
</feature>
<dbReference type="InterPro" id="IPR023399">
    <property type="entry name" value="Baseplate-like_2-layer_sand"/>
</dbReference>
<feature type="region of interest" description="Disordered" evidence="1">
    <location>
        <begin position="351"/>
        <end position="400"/>
    </location>
</feature>
<feature type="domain" description="Baseplate hub protein gp44/GpP-like second" evidence="4">
    <location>
        <begin position="98"/>
        <end position="183"/>
    </location>
</feature>
<organism evidence="5 6">
    <name type="scientific">Shinella pollutisoli</name>
    <dbReference type="NCBI Taxonomy" id="2250594"/>
    <lineage>
        <taxon>Bacteria</taxon>
        <taxon>Pseudomonadati</taxon>
        <taxon>Pseudomonadota</taxon>
        <taxon>Alphaproteobacteria</taxon>
        <taxon>Hyphomicrobiales</taxon>
        <taxon>Rhizobiaceae</taxon>
        <taxon>Shinella</taxon>
    </lineage>
</organism>
<feature type="domain" description="Baseplate hub protein gp44/GpP-like C-terminal" evidence="3">
    <location>
        <begin position="289"/>
        <end position="368"/>
    </location>
</feature>
<evidence type="ECO:0000259" key="4">
    <source>
        <dbReference type="Pfam" id="PF22255"/>
    </source>
</evidence>
<comment type="caution">
    <text evidence="5">The sequence shown here is derived from an EMBL/GenBank/DDBJ whole genome shotgun (WGS) entry which is preliminary data.</text>
</comment>
<keyword evidence="6" id="KW-1185">Reference proteome</keyword>
<dbReference type="RefSeq" id="WP_257317179.1">
    <property type="nucleotide sequence ID" value="NZ_JANFDG010000026.1"/>
</dbReference>
<dbReference type="InterPro" id="IPR049354">
    <property type="entry name" value="GpP-like_N"/>
</dbReference>
<dbReference type="Pfam" id="PF22255">
    <property type="entry name" value="Gp44-like_2nd"/>
    <property type="match status" value="1"/>
</dbReference>
<proteinExistence type="predicted"/>
<evidence type="ECO:0000259" key="3">
    <source>
        <dbReference type="Pfam" id="PF21929"/>
    </source>
</evidence>
<dbReference type="InterPro" id="IPR053981">
    <property type="entry name" value="Gp44/GpP-like_2nd"/>
</dbReference>
<evidence type="ECO:0000259" key="2">
    <source>
        <dbReference type="Pfam" id="PF21683"/>
    </source>
</evidence>
<evidence type="ECO:0000313" key="6">
    <source>
        <dbReference type="Proteomes" id="UP001595377"/>
    </source>
</evidence>
<dbReference type="InterPro" id="IPR053982">
    <property type="entry name" value="Gp44/GpP-like_C"/>
</dbReference>
<sequence>MTGLTVSIGGGPFTAWTSCEVSRDMEDLSGSFTIELRDLRINAALPNSTYAAAILARPGMDATISADGAPVLVGYVDKVSTSIGEGEARVTITGRDKTGDLVDCDAIGDGKVAEFKNVKLEEAVKRISSPFGLSVNCEIDTGEPFQRYSIDLSETAHSAIEKGARSRHALILSDGIGGIVITRTGATRAPADLSLPGNVLSAEGEFDHSGRYSKTIVRGQSERASKERRAAPLDVTAEPVSVEDREPTDGSATERERKGTAATGIAEDGEITRYRPITHLARSKADQMSARDEADWRMRTARAKGEQLSYTVHGFGVGGRPWRINELTTVSDVYNGINRDMLISRVEMREDDGGRTTTLTVTSPEAFDKGSTGSRRANAPSRGTRRASSSGALDGTAERL</sequence>
<dbReference type="InterPro" id="IPR026276">
    <property type="entry name" value="Baseplate_GpP"/>
</dbReference>
<feature type="domain" description="Baseplate hub protein gp44-like N-terminal" evidence="2">
    <location>
        <begin position="5"/>
        <end position="96"/>
    </location>
</feature>
<evidence type="ECO:0000256" key="1">
    <source>
        <dbReference type="SAM" id="MobiDB-lite"/>
    </source>
</evidence>
<protein>
    <submittedName>
        <fullName evidence="5">Phage baseplate assembly protein</fullName>
    </submittedName>
</protein>
<accession>A0ABV7DIG8</accession>
<dbReference type="Gene3D" id="2.30.300.10">
    <property type="entry name" value="Baseplate protein-like domain - beta roll fold"/>
    <property type="match status" value="1"/>
</dbReference>
<feature type="compositionally biased region" description="Basic and acidic residues" evidence="1">
    <location>
        <begin position="242"/>
        <end position="259"/>
    </location>
</feature>
<dbReference type="Pfam" id="PF21929">
    <property type="entry name" value="GpP_4th"/>
    <property type="match status" value="1"/>
</dbReference>
<gene>
    <name evidence="5" type="ORF">ACFOHH_16410</name>
</gene>
<name>A0ABV7DIG8_9HYPH</name>
<evidence type="ECO:0000313" key="5">
    <source>
        <dbReference type="EMBL" id="MFC3074696.1"/>
    </source>
</evidence>
<feature type="region of interest" description="Disordered" evidence="1">
    <location>
        <begin position="211"/>
        <end position="270"/>
    </location>
</feature>
<dbReference type="Gene3D" id="3.30.1920.10">
    <property type="entry name" value="Baseplate protein-like domains - 2 layer sandwich fold"/>
    <property type="match status" value="1"/>
</dbReference>
<dbReference type="Gene3D" id="3.55.50.10">
    <property type="entry name" value="Baseplate protein-like domains"/>
    <property type="match status" value="1"/>
</dbReference>
<dbReference type="SUPFAM" id="SSF69279">
    <property type="entry name" value="Phage tail proteins"/>
    <property type="match status" value="2"/>
</dbReference>
<dbReference type="EMBL" id="JBHRSP010000025">
    <property type="protein sequence ID" value="MFC3074696.1"/>
    <property type="molecule type" value="Genomic_DNA"/>
</dbReference>
<dbReference type="Pfam" id="PF21683">
    <property type="entry name" value="GpP-like_1st"/>
    <property type="match status" value="1"/>
</dbReference>
<dbReference type="Proteomes" id="UP001595377">
    <property type="component" value="Unassembled WGS sequence"/>
</dbReference>